<dbReference type="SUPFAM" id="SSF52540">
    <property type="entry name" value="P-loop containing nucleoside triphosphate hydrolases"/>
    <property type="match status" value="1"/>
</dbReference>
<reference evidence="7 8" key="1">
    <citation type="journal article" date="2020" name="Nature">
        <title>Bacterial chemolithoautotrophy via manganese oxidation.</title>
        <authorList>
            <person name="Yu H."/>
            <person name="Leadbetter J.R."/>
        </authorList>
    </citation>
    <scope>NUCLEOTIDE SEQUENCE [LARGE SCALE GENOMIC DNA]</scope>
    <source>
        <strain evidence="7 8">Mn-1</strain>
    </source>
</reference>
<evidence type="ECO:0000256" key="2">
    <source>
        <dbReference type="ARBA" id="ARBA00022741"/>
    </source>
</evidence>
<dbReference type="AlphaFoldDB" id="A0A7X6DMJ8"/>
<dbReference type="InterPro" id="IPR005129">
    <property type="entry name" value="GTPase_ArgK"/>
</dbReference>
<dbReference type="GO" id="GO:0005525">
    <property type="term" value="F:GTP binding"/>
    <property type="evidence" value="ECO:0007669"/>
    <property type="project" value="UniProtKB-KW"/>
</dbReference>
<evidence type="ECO:0000256" key="1">
    <source>
        <dbReference type="ARBA" id="ARBA00009625"/>
    </source>
</evidence>
<dbReference type="Proteomes" id="UP000534783">
    <property type="component" value="Unassembled WGS sequence"/>
</dbReference>
<dbReference type="PANTHER" id="PTHR43087:SF1">
    <property type="entry name" value="LAO_AO TRANSPORT SYSTEM ATPASE"/>
    <property type="match status" value="1"/>
</dbReference>
<dbReference type="PANTHER" id="PTHR43087">
    <property type="entry name" value="LYSINE/ARGININE/ORNITHINE TRANSPORT SYSTEM KINASE"/>
    <property type="match status" value="1"/>
</dbReference>
<dbReference type="EMBL" id="VTOW01000001">
    <property type="protein sequence ID" value="NKE69950.1"/>
    <property type="molecule type" value="Genomic_DNA"/>
</dbReference>
<keyword evidence="5" id="KW-0143">Chaperone</keyword>
<dbReference type="InterPro" id="IPR052040">
    <property type="entry name" value="GTPase/Isobutyryl-CoA_mutase"/>
</dbReference>
<dbReference type="PRINTS" id="PR00364">
    <property type="entry name" value="DISEASERSIST"/>
</dbReference>
<proteinExistence type="inferred from homology"/>
<evidence type="ECO:0000256" key="5">
    <source>
        <dbReference type="ARBA" id="ARBA00023186"/>
    </source>
</evidence>
<feature type="region of interest" description="Disordered" evidence="6">
    <location>
        <begin position="1"/>
        <end position="35"/>
    </location>
</feature>
<evidence type="ECO:0000256" key="3">
    <source>
        <dbReference type="ARBA" id="ARBA00022801"/>
    </source>
</evidence>
<sequence>MPSSARSAKEPLRFRGGSLQKPSSSDAPRSRLLGDPGVRVKNREAWVRKILEGDVRSASRLLTLVENQDPTAIPLLKTLFRHTGNANLIGITGPAGAGKSTLINQLITALRKEKRSVGVLAVDPTSPFSGGAILGDRLRMHPHFLDREVFIRSLATRGAWGGISPALFNAIHILDAMGKERILIETVGVGQDEVEIADLADVVVLVLSPGMGDEVQLMKAGLLEIGDILVVNKGDLKESQQLYYQLKEMIPDRPILKIAAEKGEGLPALLSEIGKQLSKIETHGAKRKSFIMEELRTLLREEIGQTVLQASFDERAVEAVLLRKRDPYRLIQSWLKRRG</sequence>
<evidence type="ECO:0000313" key="7">
    <source>
        <dbReference type="EMBL" id="NKE69950.1"/>
    </source>
</evidence>
<gene>
    <name evidence="7" type="primary">meaB</name>
    <name evidence="7" type="ORF">MNODULE_04235</name>
</gene>
<dbReference type="Gene3D" id="3.40.50.300">
    <property type="entry name" value="P-loop containing nucleotide triphosphate hydrolases"/>
    <property type="match status" value="1"/>
</dbReference>
<dbReference type="NCBIfam" id="TIGR00750">
    <property type="entry name" value="lao"/>
    <property type="match status" value="1"/>
</dbReference>
<comment type="caution">
    <text evidence="7">The sequence shown here is derived from an EMBL/GenBank/DDBJ whole genome shotgun (WGS) entry which is preliminary data.</text>
</comment>
<accession>A0A7X6DMJ8</accession>
<keyword evidence="3" id="KW-0378">Hydrolase</keyword>
<evidence type="ECO:0000256" key="4">
    <source>
        <dbReference type="ARBA" id="ARBA00023134"/>
    </source>
</evidence>
<evidence type="ECO:0000256" key="6">
    <source>
        <dbReference type="SAM" id="MobiDB-lite"/>
    </source>
</evidence>
<name>A0A7X6DMJ8_9BACT</name>
<dbReference type="InterPro" id="IPR027417">
    <property type="entry name" value="P-loop_NTPase"/>
</dbReference>
<protein>
    <submittedName>
        <fullName evidence="7">Methylmalonyl Co-A mutase-associated GTPase MeaB</fullName>
    </submittedName>
</protein>
<keyword evidence="2" id="KW-0547">Nucleotide-binding</keyword>
<comment type="similarity">
    <text evidence="1">Belongs to the SIMIBI class G3E GTPase family. ArgK/MeaB subfamily.</text>
</comment>
<dbReference type="Pfam" id="PF03308">
    <property type="entry name" value="MeaB"/>
    <property type="match status" value="1"/>
</dbReference>
<organism evidence="7 8">
    <name type="scientific">Candidatus Manganitrophus noduliformans</name>
    <dbReference type="NCBI Taxonomy" id="2606439"/>
    <lineage>
        <taxon>Bacteria</taxon>
        <taxon>Pseudomonadati</taxon>
        <taxon>Nitrospirota</taxon>
        <taxon>Nitrospiria</taxon>
        <taxon>Candidatus Troglogloeales</taxon>
        <taxon>Candidatus Manganitrophaceae</taxon>
        <taxon>Candidatus Manganitrophus</taxon>
    </lineage>
</organism>
<keyword evidence="4" id="KW-0342">GTP-binding</keyword>
<evidence type="ECO:0000313" key="8">
    <source>
        <dbReference type="Proteomes" id="UP000534783"/>
    </source>
</evidence>
<keyword evidence="8" id="KW-1185">Reference proteome</keyword>
<dbReference type="GO" id="GO:0003924">
    <property type="term" value="F:GTPase activity"/>
    <property type="evidence" value="ECO:0007669"/>
    <property type="project" value="InterPro"/>
</dbReference>